<feature type="non-terminal residue" evidence="2">
    <location>
        <position position="1"/>
    </location>
</feature>
<dbReference type="InterPro" id="IPR036366">
    <property type="entry name" value="PGBDSf"/>
</dbReference>
<dbReference type="InterPro" id="IPR036365">
    <property type="entry name" value="PGBD-like_sf"/>
</dbReference>
<dbReference type="InterPro" id="IPR002477">
    <property type="entry name" value="Peptidoglycan-bd-like"/>
</dbReference>
<feature type="domain" description="Peptidoglycan binding-like" evidence="1">
    <location>
        <begin position="12"/>
        <end position="66"/>
    </location>
</feature>
<reference evidence="2" key="2">
    <citation type="submission" date="2021-04" db="EMBL/GenBank/DDBJ databases">
        <authorList>
            <person name="Gilroy R."/>
        </authorList>
    </citation>
    <scope>NUCLEOTIDE SEQUENCE</scope>
    <source>
        <strain evidence="2">ChiGjej1B1-98</strain>
    </source>
</reference>
<comment type="caution">
    <text evidence="2">The sequence shown here is derived from an EMBL/GenBank/DDBJ whole genome shotgun (WGS) entry which is preliminary data.</text>
</comment>
<dbReference type="AlphaFoldDB" id="A0A9D1YT79"/>
<dbReference type="Proteomes" id="UP000824005">
    <property type="component" value="Unassembled WGS sequence"/>
</dbReference>
<dbReference type="Gene3D" id="1.10.101.10">
    <property type="entry name" value="PGBD-like superfamily/PGBD"/>
    <property type="match status" value="1"/>
</dbReference>
<sequence>ALTPTLKNGASSTAVSSLQGLLNNRGSSLAVDGSFGPATLSAVRSFQSSNGLEVDGTVGPITWSHLLRA</sequence>
<accession>A0A9D1YT79</accession>
<reference evidence="2" key="1">
    <citation type="journal article" date="2021" name="PeerJ">
        <title>Extensive microbial diversity within the chicken gut microbiome revealed by metagenomics and culture.</title>
        <authorList>
            <person name="Gilroy R."/>
            <person name="Ravi A."/>
            <person name="Getino M."/>
            <person name="Pursley I."/>
            <person name="Horton D.L."/>
            <person name="Alikhan N.F."/>
            <person name="Baker D."/>
            <person name="Gharbi K."/>
            <person name="Hall N."/>
            <person name="Watson M."/>
            <person name="Adriaenssens E.M."/>
            <person name="Foster-Nyarko E."/>
            <person name="Jarju S."/>
            <person name="Secka A."/>
            <person name="Antonio M."/>
            <person name="Oren A."/>
            <person name="Chaudhuri R.R."/>
            <person name="La Ragione R."/>
            <person name="Hildebrand F."/>
            <person name="Pallen M.J."/>
        </authorList>
    </citation>
    <scope>NUCLEOTIDE SEQUENCE</scope>
    <source>
        <strain evidence="2">ChiGjej1B1-98</strain>
    </source>
</reference>
<protein>
    <submittedName>
        <fullName evidence="2">Peptidoglycan-binding protein</fullName>
    </submittedName>
</protein>
<gene>
    <name evidence="2" type="ORF">H9830_02780</name>
</gene>
<proteinExistence type="predicted"/>
<name>A0A9D1YT79_9MICO</name>
<evidence type="ECO:0000313" key="3">
    <source>
        <dbReference type="Proteomes" id="UP000824005"/>
    </source>
</evidence>
<evidence type="ECO:0000313" key="2">
    <source>
        <dbReference type="EMBL" id="HIY65185.1"/>
    </source>
</evidence>
<evidence type="ECO:0000259" key="1">
    <source>
        <dbReference type="Pfam" id="PF01471"/>
    </source>
</evidence>
<dbReference type="EMBL" id="DXDC01000084">
    <property type="protein sequence ID" value="HIY65185.1"/>
    <property type="molecule type" value="Genomic_DNA"/>
</dbReference>
<dbReference type="SUPFAM" id="SSF47090">
    <property type="entry name" value="PGBD-like"/>
    <property type="match status" value="1"/>
</dbReference>
<dbReference type="Pfam" id="PF01471">
    <property type="entry name" value="PG_binding_1"/>
    <property type="match status" value="1"/>
</dbReference>
<organism evidence="2 3">
    <name type="scientific">Candidatus Agrococcus pullicola</name>
    <dbReference type="NCBI Taxonomy" id="2838429"/>
    <lineage>
        <taxon>Bacteria</taxon>
        <taxon>Bacillati</taxon>
        <taxon>Actinomycetota</taxon>
        <taxon>Actinomycetes</taxon>
        <taxon>Micrococcales</taxon>
        <taxon>Microbacteriaceae</taxon>
        <taxon>Agrococcus</taxon>
    </lineage>
</organism>